<dbReference type="InterPro" id="IPR027921">
    <property type="entry name" value="NOPCHAP1"/>
</dbReference>
<evidence type="ECO:0000256" key="1">
    <source>
        <dbReference type="SAM" id="MobiDB-lite"/>
    </source>
</evidence>
<feature type="region of interest" description="Disordered" evidence="1">
    <location>
        <begin position="29"/>
        <end position="52"/>
    </location>
</feature>
<feature type="compositionally biased region" description="Basic and acidic residues" evidence="1">
    <location>
        <begin position="113"/>
        <end position="125"/>
    </location>
</feature>
<evidence type="ECO:0000313" key="2">
    <source>
        <dbReference type="EMBL" id="ORX48790.1"/>
    </source>
</evidence>
<dbReference type="AlphaFoldDB" id="A0A1X2G9X5"/>
<name>A0A1X2G9X5_9FUNG</name>
<sequence length="147" mass="16110">MADQKEPHRSTDLLNIPGKSKTIAKLLSDQSASLPAPSAPSLPSPPDRKTFKMDMNDDLLARVQAFLPQMQVANSALKSQDLSKLDIENLEGKEDNYIEMNLGLGVYDIKSEGHDQSDTDSDHEIMIPSNGKTDATKPSIMMLDPSE</sequence>
<dbReference type="PANTHER" id="PTHR28674:SF1">
    <property type="entry name" value="NOP PROTEIN CHAPERONE 1"/>
    <property type="match status" value="1"/>
</dbReference>
<gene>
    <name evidence="2" type="ORF">DM01DRAFT_1338448</name>
</gene>
<protein>
    <submittedName>
        <fullName evidence="2">Uncharacterized protein</fullName>
    </submittedName>
</protein>
<dbReference type="Proteomes" id="UP000242146">
    <property type="component" value="Unassembled WGS sequence"/>
</dbReference>
<dbReference type="Pfam" id="PF15370">
    <property type="entry name" value="NOPCHAP1"/>
    <property type="match status" value="1"/>
</dbReference>
<dbReference type="PANTHER" id="PTHR28674">
    <property type="entry name" value="SIMILAR TO DNA SEGMENT, CHR 10, WAYNE STATE UNIVERSITY 102,-EXPRESSED"/>
    <property type="match status" value="1"/>
</dbReference>
<evidence type="ECO:0000313" key="3">
    <source>
        <dbReference type="Proteomes" id="UP000242146"/>
    </source>
</evidence>
<organism evidence="2 3">
    <name type="scientific">Hesseltinella vesiculosa</name>
    <dbReference type="NCBI Taxonomy" id="101127"/>
    <lineage>
        <taxon>Eukaryota</taxon>
        <taxon>Fungi</taxon>
        <taxon>Fungi incertae sedis</taxon>
        <taxon>Mucoromycota</taxon>
        <taxon>Mucoromycotina</taxon>
        <taxon>Mucoromycetes</taxon>
        <taxon>Mucorales</taxon>
        <taxon>Cunninghamellaceae</taxon>
        <taxon>Hesseltinella</taxon>
    </lineage>
</organism>
<feature type="region of interest" description="Disordered" evidence="1">
    <location>
        <begin position="113"/>
        <end position="147"/>
    </location>
</feature>
<dbReference type="EMBL" id="MCGT01000028">
    <property type="protein sequence ID" value="ORX48790.1"/>
    <property type="molecule type" value="Genomic_DNA"/>
</dbReference>
<proteinExistence type="predicted"/>
<accession>A0A1X2G9X5</accession>
<comment type="caution">
    <text evidence="2">The sequence shown here is derived from an EMBL/GenBank/DDBJ whole genome shotgun (WGS) entry which is preliminary data.</text>
</comment>
<dbReference type="GO" id="GO:0000492">
    <property type="term" value="P:box C/D snoRNP assembly"/>
    <property type="evidence" value="ECO:0007669"/>
    <property type="project" value="InterPro"/>
</dbReference>
<dbReference type="OrthoDB" id="1112980at2759"/>
<dbReference type="GO" id="GO:0062064">
    <property type="term" value="F:box C/D methylation guide snoRNP complex binding"/>
    <property type="evidence" value="ECO:0007669"/>
    <property type="project" value="TreeGrafter"/>
</dbReference>
<keyword evidence="3" id="KW-1185">Reference proteome</keyword>
<reference evidence="2 3" key="1">
    <citation type="submission" date="2016-07" db="EMBL/GenBank/DDBJ databases">
        <title>Pervasive Adenine N6-methylation of Active Genes in Fungi.</title>
        <authorList>
            <consortium name="DOE Joint Genome Institute"/>
            <person name="Mondo S.J."/>
            <person name="Dannebaum R.O."/>
            <person name="Kuo R.C."/>
            <person name="Labutti K."/>
            <person name="Haridas S."/>
            <person name="Kuo A."/>
            <person name="Salamov A."/>
            <person name="Ahrendt S.R."/>
            <person name="Lipzen A."/>
            <person name="Sullivan W."/>
            <person name="Andreopoulos W.B."/>
            <person name="Clum A."/>
            <person name="Lindquist E."/>
            <person name="Daum C."/>
            <person name="Ramamoorthy G.K."/>
            <person name="Gryganskyi A."/>
            <person name="Culley D."/>
            <person name="Magnuson J.K."/>
            <person name="James T.Y."/>
            <person name="O'Malley M.A."/>
            <person name="Stajich J.E."/>
            <person name="Spatafora J.W."/>
            <person name="Visel A."/>
            <person name="Grigoriev I.V."/>
        </authorList>
    </citation>
    <scope>NUCLEOTIDE SEQUENCE [LARGE SCALE GENOMIC DNA]</scope>
    <source>
        <strain evidence="2 3">NRRL 3301</strain>
    </source>
</reference>
<dbReference type="STRING" id="101127.A0A1X2G9X5"/>